<dbReference type="EMBL" id="CAJJDP010000141">
    <property type="protein sequence ID" value="CAD8207338.1"/>
    <property type="molecule type" value="Genomic_DNA"/>
</dbReference>
<dbReference type="GO" id="GO:0004649">
    <property type="term" value="F:poly(ADP-ribose) glycohydrolase activity"/>
    <property type="evidence" value="ECO:0007669"/>
    <property type="project" value="InterPro"/>
</dbReference>
<dbReference type="AlphaFoldDB" id="A0A8S1Y3W5"/>
<evidence type="ECO:0000256" key="3">
    <source>
        <dbReference type="SAM" id="Phobius"/>
    </source>
</evidence>
<feature type="active site" evidence="1">
    <location>
        <position position="211"/>
    </location>
</feature>
<evidence type="ECO:0000313" key="6">
    <source>
        <dbReference type="Proteomes" id="UP000683925"/>
    </source>
</evidence>
<evidence type="ECO:0000259" key="4">
    <source>
        <dbReference type="Pfam" id="PF05028"/>
    </source>
</evidence>
<feature type="transmembrane region" description="Helical" evidence="3">
    <location>
        <begin position="512"/>
        <end position="532"/>
    </location>
</feature>
<dbReference type="PANTHER" id="PTHR12837:SF0">
    <property type="entry name" value="POLY(ADP-RIBOSE) GLYCOHYDROLASE"/>
    <property type="match status" value="1"/>
</dbReference>
<dbReference type="Proteomes" id="UP000683925">
    <property type="component" value="Unassembled WGS sequence"/>
</dbReference>
<accession>A0A8S1Y3W5</accession>
<dbReference type="InterPro" id="IPR007724">
    <property type="entry name" value="Poly_GlycHdrlase"/>
</dbReference>
<dbReference type="Pfam" id="PF05028">
    <property type="entry name" value="PARG_cat_C"/>
    <property type="match status" value="1"/>
</dbReference>
<evidence type="ECO:0000256" key="2">
    <source>
        <dbReference type="SAM" id="Coils"/>
    </source>
</evidence>
<organism evidence="5 6">
    <name type="scientific">Paramecium octaurelia</name>
    <dbReference type="NCBI Taxonomy" id="43137"/>
    <lineage>
        <taxon>Eukaryota</taxon>
        <taxon>Sar</taxon>
        <taxon>Alveolata</taxon>
        <taxon>Ciliophora</taxon>
        <taxon>Intramacronucleata</taxon>
        <taxon>Oligohymenophorea</taxon>
        <taxon>Peniculida</taxon>
        <taxon>Parameciidae</taxon>
        <taxon>Paramecium</taxon>
    </lineage>
</organism>
<dbReference type="GO" id="GO:0009225">
    <property type="term" value="P:nucleotide-sugar metabolic process"/>
    <property type="evidence" value="ECO:0007669"/>
    <property type="project" value="TreeGrafter"/>
</dbReference>
<dbReference type="GO" id="GO:0005737">
    <property type="term" value="C:cytoplasm"/>
    <property type="evidence" value="ECO:0007669"/>
    <property type="project" value="TreeGrafter"/>
</dbReference>
<dbReference type="OMA" id="FAIAVNQ"/>
<protein>
    <recommendedName>
        <fullName evidence="4">PARG catalytic Macro domain-containing protein</fullName>
    </recommendedName>
</protein>
<evidence type="ECO:0000256" key="1">
    <source>
        <dbReference type="PIRSR" id="PIRSR607724-1"/>
    </source>
</evidence>
<reference evidence="5" key="1">
    <citation type="submission" date="2021-01" db="EMBL/GenBank/DDBJ databases">
        <authorList>
            <consortium name="Genoscope - CEA"/>
            <person name="William W."/>
        </authorList>
    </citation>
    <scope>NUCLEOTIDE SEQUENCE</scope>
</reference>
<dbReference type="PANTHER" id="PTHR12837">
    <property type="entry name" value="POLY ADP-RIBOSE GLYCOHYDROLASE"/>
    <property type="match status" value="1"/>
</dbReference>
<evidence type="ECO:0000313" key="5">
    <source>
        <dbReference type="EMBL" id="CAD8207338.1"/>
    </source>
</evidence>
<feature type="coiled-coil region" evidence="2">
    <location>
        <begin position="471"/>
        <end position="505"/>
    </location>
</feature>
<dbReference type="OrthoDB" id="1937899at2759"/>
<dbReference type="GO" id="GO:0005634">
    <property type="term" value="C:nucleus"/>
    <property type="evidence" value="ECO:0007669"/>
    <property type="project" value="TreeGrafter"/>
</dbReference>
<proteinExistence type="predicted"/>
<gene>
    <name evidence="5" type="ORF">POCTA_138.1.T1400180</name>
</gene>
<comment type="caution">
    <text evidence="5">The sequence shown here is derived from an EMBL/GenBank/DDBJ whole genome shotgun (WGS) entry which is preliminary data.</text>
</comment>
<keyword evidence="3" id="KW-0812">Transmembrane</keyword>
<dbReference type="InterPro" id="IPR046372">
    <property type="entry name" value="PARG_cat_C"/>
</dbReference>
<dbReference type="GO" id="GO:1990966">
    <property type="term" value="P:ATP generation from poly-ADP-D-ribose"/>
    <property type="evidence" value="ECO:0007669"/>
    <property type="project" value="TreeGrafter"/>
</dbReference>
<sequence length="537" mass="62458">MSADGFKCNLKGYQQPNYLEYVQSSIDTDQTLENVFNDHQGQFEEFKNYLKREIFNDPDQFQQHLNYIYNQWDTQFKVELKRIEIFRLIMSMYLGLLERNLSKGGFYIVDMSSIKKSNNYISKQKLMCFKNYIKAFYLNSDQIQEEKIVFTKNSVSKEDFKQKFEQSNYQNIDFEFTQLKNEDHLNSTVVDFADENIGGLVLDTRNCAQEEIVMLIFAEATVCMIFIPPMTQTEAVLIQNLKKYSNYTGYEQSFQCSPSLDLKGSYNMLAIDAKPFYSENQFTEENIYRELIKSYAGFEISLKNSPNSYISTGRWGCGIFRGNPYLKTLIQFVSFAMAVNQVNLKDKKIIMNCVNDQSFFNFGMKLKQLLQEKNTQLNLINLKKSLLFMQNGVNDTIFQHQGNNIISQVYSILTQNIQQAESIQQQNDDLNQPLVGQDIESENDDLIQPLVGQDSNQKKLVNAQNIEENNKSQIKNDAQIIEEKIEMQNQNDAQINQEKKESENKSIESNKYKILCEIGVIIIVCGFGIFVYKKVFK</sequence>
<feature type="domain" description="PARG catalytic Macro" evidence="4">
    <location>
        <begin position="168"/>
        <end position="342"/>
    </location>
</feature>
<keyword evidence="3" id="KW-1133">Transmembrane helix</keyword>
<keyword evidence="6" id="KW-1185">Reference proteome</keyword>
<keyword evidence="2" id="KW-0175">Coiled coil</keyword>
<keyword evidence="3" id="KW-0472">Membrane</keyword>
<feature type="active site" evidence="1">
    <location>
        <position position="210"/>
    </location>
</feature>
<name>A0A8S1Y3W5_PAROT</name>
<dbReference type="GO" id="GO:0005975">
    <property type="term" value="P:carbohydrate metabolic process"/>
    <property type="evidence" value="ECO:0007669"/>
    <property type="project" value="InterPro"/>
</dbReference>
<dbReference type="GO" id="GO:0006282">
    <property type="term" value="P:regulation of DNA repair"/>
    <property type="evidence" value="ECO:0007669"/>
    <property type="project" value="InterPro"/>
</dbReference>
<feature type="active site" evidence="1">
    <location>
        <position position="191"/>
    </location>
</feature>